<dbReference type="GO" id="GO:0052689">
    <property type="term" value="F:carboxylic ester hydrolase activity"/>
    <property type="evidence" value="ECO:0007669"/>
    <property type="project" value="UniProtKB-KW"/>
</dbReference>
<evidence type="ECO:0000259" key="10">
    <source>
        <dbReference type="Pfam" id="PF02230"/>
    </source>
</evidence>
<comment type="catalytic activity">
    <reaction evidence="9">
        <text>S-hexadecanoyl-L-cysteinyl-[protein] + H2O = L-cysteinyl-[protein] + hexadecanoate + H(+)</text>
        <dbReference type="Rhea" id="RHEA:19233"/>
        <dbReference type="Rhea" id="RHEA-COMP:10131"/>
        <dbReference type="Rhea" id="RHEA-COMP:11032"/>
        <dbReference type="ChEBI" id="CHEBI:7896"/>
        <dbReference type="ChEBI" id="CHEBI:15377"/>
        <dbReference type="ChEBI" id="CHEBI:15378"/>
        <dbReference type="ChEBI" id="CHEBI:29950"/>
        <dbReference type="ChEBI" id="CHEBI:74151"/>
        <dbReference type="EC" id="3.1.2.22"/>
    </reaction>
</comment>
<dbReference type="AlphaFoldDB" id="A0A9W6SV51"/>
<evidence type="ECO:0000313" key="11">
    <source>
        <dbReference type="EMBL" id="GME66882.1"/>
    </source>
</evidence>
<keyword evidence="6" id="KW-0443">Lipid metabolism</keyword>
<organism evidence="11 12">
    <name type="scientific">Candida boidinii</name>
    <name type="common">Yeast</name>
    <dbReference type="NCBI Taxonomy" id="5477"/>
    <lineage>
        <taxon>Eukaryota</taxon>
        <taxon>Fungi</taxon>
        <taxon>Dikarya</taxon>
        <taxon>Ascomycota</taxon>
        <taxon>Saccharomycotina</taxon>
        <taxon>Pichiomycetes</taxon>
        <taxon>Pichiales</taxon>
        <taxon>Pichiaceae</taxon>
        <taxon>Ogataea</taxon>
        <taxon>Ogataea/Candida clade</taxon>
    </lineage>
</organism>
<dbReference type="InterPro" id="IPR003140">
    <property type="entry name" value="PLipase/COase/thioEstase"/>
</dbReference>
<keyword evidence="5" id="KW-0378">Hydrolase</keyword>
<dbReference type="InterPro" id="IPR029058">
    <property type="entry name" value="AB_hydrolase_fold"/>
</dbReference>
<dbReference type="Pfam" id="PF02230">
    <property type="entry name" value="Abhydrolase_2"/>
    <property type="match status" value="1"/>
</dbReference>
<proteinExistence type="inferred from homology"/>
<dbReference type="SUPFAM" id="SSF53474">
    <property type="entry name" value="alpha/beta-Hydrolases"/>
    <property type="match status" value="1"/>
</dbReference>
<feature type="domain" description="Phospholipase/carboxylesterase/thioesterase" evidence="10">
    <location>
        <begin position="4"/>
        <end position="207"/>
    </location>
</feature>
<comment type="function">
    <text evidence="7">Hydrolyzes fatty acids from S-acylated cysteine residues in proteins with a strong preference for palmitoylated G-alpha proteins over other acyl substrates. Mediates the deacylation of G-alpha proteins such as GPA1 in vivo, but has weak or no activity toward palmitoylated Ras proteins. Has weak lysophospholipase activity in vitro; however such activity may not exist in vivo.</text>
</comment>
<evidence type="ECO:0000256" key="2">
    <source>
        <dbReference type="ARBA" id="ARBA00012423"/>
    </source>
</evidence>
<evidence type="ECO:0000256" key="5">
    <source>
        <dbReference type="ARBA" id="ARBA00022801"/>
    </source>
</evidence>
<dbReference type="Gene3D" id="3.40.50.1820">
    <property type="entry name" value="alpha/beta hydrolase"/>
    <property type="match status" value="1"/>
</dbReference>
<evidence type="ECO:0000256" key="9">
    <source>
        <dbReference type="ARBA" id="ARBA00047337"/>
    </source>
</evidence>
<dbReference type="GO" id="GO:0005737">
    <property type="term" value="C:cytoplasm"/>
    <property type="evidence" value="ECO:0007669"/>
    <property type="project" value="TreeGrafter"/>
</dbReference>
<dbReference type="GO" id="GO:0006631">
    <property type="term" value="P:fatty acid metabolic process"/>
    <property type="evidence" value="ECO:0007669"/>
    <property type="project" value="UniProtKB-KW"/>
</dbReference>
<keyword evidence="12" id="KW-1185">Reference proteome</keyword>
<accession>A0A9W6SV51</accession>
<reference evidence="11" key="1">
    <citation type="submission" date="2023-04" db="EMBL/GenBank/DDBJ databases">
        <title>Candida boidinii NBRC 10035.</title>
        <authorList>
            <person name="Ichikawa N."/>
            <person name="Sato H."/>
            <person name="Tonouchi N."/>
        </authorList>
    </citation>
    <scope>NUCLEOTIDE SEQUENCE</scope>
    <source>
        <strain evidence="11">NBRC 10035</strain>
    </source>
</reference>
<evidence type="ECO:0000256" key="8">
    <source>
        <dbReference type="ARBA" id="ARBA00031195"/>
    </source>
</evidence>
<dbReference type="InterPro" id="IPR050565">
    <property type="entry name" value="LYPA1-2/EST-like"/>
</dbReference>
<sequence>MFVIHGLGHSAYTMKPFVERLLKHDKFKHIRFVLPDSSLVNMTARKGKATKSWFDIYDFMNFEEQDHKGAWKAASNFRRLIKDEIEIRKIPPSRIVVSGFSQGAAMAYMTTASLDIKIRALISLSGFIPVVDSFATNVVDANKSTPMLHCHGNEDNFIFLDIAKYSLNLLRKNGLQDITYKEYDGLDHSFGRDDEFQDVCTFLEKMIPPIDAEEKSKL</sequence>
<gene>
    <name evidence="11" type="ORF">Cboi02_000032200</name>
</gene>
<protein>
    <recommendedName>
        <fullName evidence="3">Acyl-protein thioesterase 1</fullName>
        <ecNumber evidence="2">3.1.2.22</ecNumber>
    </recommendedName>
    <alternativeName>
        <fullName evidence="8">Palmitoyl-protein hydrolase</fullName>
    </alternativeName>
</protein>
<evidence type="ECO:0000256" key="7">
    <source>
        <dbReference type="ARBA" id="ARBA00029392"/>
    </source>
</evidence>
<comment type="caution">
    <text evidence="11">The sequence shown here is derived from an EMBL/GenBank/DDBJ whole genome shotgun (WGS) entry which is preliminary data.</text>
</comment>
<dbReference type="EC" id="3.1.2.22" evidence="2"/>
<keyword evidence="6" id="KW-0276">Fatty acid metabolism</keyword>
<evidence type="ECO:0000256" key="3">
    <source>
        <dbReference type="ARBA" id="ARBA00014923"/>
    </source>
</evidence>
<name>A0A9W6SV51_CANBO</name>
<keyword evidence="4" id="KW-0719">Serine esterase</keyword>
<dbReference type="PANTHER" id="PTHR10655">
    <property type="entry name" value="LYSOPHOSPHOLIPASE-RELATED"/>
    <property type="match status" value="1"/>
</dbReference>
<evidence type="ECO:0000313" key="12">
    <source>
        <dbReference type="Proteomes" id="UP001165120"/>
    </source>
</evidence>
<dbReference type="GO" id="GO:0008474">
    <property type="term" value="F:palmitoyl-(protein) hydrolase activity"/>
    <property type="evidence" value="ECO:0007669"/>
    <property type="project" value="UniProtKB-EC"/>
</dbReference>
<evidence type="ECO:0000256" key="6">
    <source>
        <dbReference type="ARBA" id="ARBA00022832"/>
    </source>
</evidence>
<evidence type="ECO:0000256" key="4">
    <source>
        <dbReference type="ARBA" id="ARBA00022487"/>
    </source>
</evidence>
<dbReference type="EMBL" id="BSXN01000058">
    <property type="protein sequence ID" value="GME66882.1"/>
    <property type="molecule type" value="Genomic_DNA"/>
</dbReference>
<evidence type="ECO:0000256" key="1">
    <source>
        <dbReference type="ARBA" id="ARBA00006499"/>
    </source>
</evidence>
<dbReference type="Proteomes" id="UP001165120">
    <property type="component" value="Unassembled WGS sequence"/>
</dbReference>
<comment type="similarity">
    <text evidence="1">Belongs to the AB hydrolase superfamily. AB hydrolase 2 family.</text>
</comment>
<dbReference type="PANTHER" id="PTHR10655:SF17">
    <property type="entry name" value="LYSOPHOSPHOLIPASE-LIKE PROTEIN 1"/>
    <property type="match status" value="1"/>
</dbReference>